<feature type="compositionally biased region" description="Basic residues" evidence="1">
    <location>
        <begin position="167"/>
        <end position="179"/>
    </location>
</feature>
<evidence type="ECO:0000256" key="1">
    <source>
        <dbReference type="SAM" id="MobiDB-lite"/>
    </source>
</evidence>
<dbReference type="RefSeq" id="WP_189970366.1">
    <property type="nucleotide sequence ID" value="NZ_BMUA01000035.1"/>
</dbReference>
<sequence length="191" mass="19999">MTQTSPVDSKDTFGLDEVLQALSADLKAAHYFGIKHGTFGLGVAEAEVSLSVTVTKDKRGDLKISVITFGGELNRGQSEGTVHHINLRLVPLPDGGSLGAAAVADVAEAVAAGSERGAMREAQWGTVVAREKERFRAQAAAPAKKTAPAKKAAKKVTAKKATPAKKTITKKTVAKKSAAKKATSSQRRVRP</sequence>
<evidence type="ECO:0000313" key="3">
    <source>
        <dbReference type="EMBL" id="GHI38011.1"/>
    </source>
</evidence>
<feature type="compositionally biased region" description="Basic residues" evidence="1">
    <location>
        <begin position="147"/>
        <end position="158"/>
    </location>
</feature>
<name>A0ABQ3QL63_9ACTN</name>
<feature type="region of interest" description="Disordered" evidence="1">
    <location>
        <begin position="137"/>
        <end position="191"/>
    </location>
</feature>
<evidence type="ECO:0000259" key="2">
    <source>
        <dbReference type="Pfam" id="PF19631"/>
    </source>
</evidence>
<gene>
    <name evidence="3" type="ORF">Sviol_24190</name>
</gene>
<comment type="caution">
    <text evidence="3">The sequence shown here is derived from an EMBL/GenBank/DDBJ whole genome shotgun (WGS) entry which is preliminary data.</text>
</comment>
<protein>
    <recommendedName>
        <fullName evidence="2">Trypsin-co-occurring domain-containing protein</fullName>
    </recommendedName>
</protein>
<dbReference type="InterPro" id="IPR045608">
    <property type="entry name" value="Trypco2"/>
</dbReference>
<dbReference type="Pfam" id="PF19631">
    <property type="entry name" value="Trypco2"/>
    <property type="match status" value="1"/>
</dbReference>
<keyword evidence="4" id="KW-1185">Reference proteome</keyword>
<feature type="compositionally biased region" description="Low complexity" evidence="1">
    <location>
        <begin position="137"/>
        <end position="146"/>
    </location>
</feature>
<accession>A0ABQ3QL63</accession>
<organism evidence="3 4">
    <name type="scientific">Streptomyces violascens</name>
    <dbReference type="NCBI Taxonomy" id="67381"/>
    <lineage>
        <taxon>Bacteria</taxon>
        <taxon>Bacillati</taxon>
        <taxon>Actinomycetota</taxon>
        <taxon>Actinomycetes</taxon>
        <taxon>Kitasatosporales</taxon>
        <taxon>Streptomycetaceae</taxon>
        <taxon>Streptomyces</taxon>
    </lineage>
</organism>
<feature type="domain" description="Trypsin-co-occurring" evidence="2">
    <location>
        <begin position="14"/>
        <end position="91"/>
    </location>
</feature>
<dbReference type="EMBL" id="BNDY01000003">
    <property type="protein sequence ID" value="GHI38011.1"/>
    <property type="molecule type" value="Genomic_DNA"/>
</dbReference>
<dbReference type="Proteomes" id="UP001050808">
    <property type="component" value="Unassembled WGS sequence"/>
</dbReference>
<reference evidence="3" key="1">
    <citation type="submission" date="2024-05" db="EMBL/GenBank/DDBJ databases">
        <title>Whole genome shotgun sequence of Streptomyces violascens NBRC 12920.</title>
        <authorList>
            <person name="Komaki H."/>
            <person name="Tamura T."/>
        </authorList>
    </citation>
    <scope>NUCLEOTIDE SEQUENCE</scope>
    <source>
        <strain evidence="3">NBRC 12920</strain>
    </source>
</reference>
<proteinExistence type="predicted"/>
<evidence type="ECO:0000313" key="4">
    <source>
        <dbReference type="Proteomes" id="UP001050808"/>
    </source>
</evidence>